<dbReference type="InParanoid" id="A0A1I5J1K5"/>
<feature type="region of interest" description="Disordered" evidence="6">
    <location>
        <begin position="336"/>
        <end position="439"/>
    </location>
</feature>
<dbReference type="InterPro" id="IPR036890">
    <property type="entry name" value="HATPase_C_sf"/>
</dbReference>
<dbReference type="AlphaFoldDB" id="A0A1I5J1K5"/>
<dbReference type="Pfam" id="PF02518">
    <property type="entry name" value="HATPase_c"/>
    <property type="match status" value="1"/>
</dbReference>
<evidence type="ECO:0000256" key="5">
    <source>
        <dbReference type="ARBA" id="ARBA00022777"/>
    </source>
</evidence>
<feature type="compositionally biased region" description="Low complexity" evidence="6">
    <location>
        <begin position="372"/>
        <end position="382"/>
    </location>
</feature>
<keyword evidence="5" id="KW-0418">Kinase</keyword>
<evidence type="ECO:0000256" key="6">
    <source>
        <dbReference type="SAM" id="MobiDB-lite"/>
    </source>
</evidence>
<accession>A0A1I5J1K5</accession>
<dbReference type="GO" id="GO:0000160">
    <property type="term" value="P:phosphorelay signal transduction system"/>
    <property type="evidence" value="ECO:0007669"/>
    <property type="project" value="TreeGrafter"/>
</dbReference>
<protein>
    <recommendedName>
        <fullName evidence="2">histidine kinase</fullName>
        <ecNumber evidence="2">2.7.13.3</ecNumber>
    </recommendedName>
</protein>
<feature type="domain" description="Histidine kinase/HSP90-like ATPase" evidence="7">
    <location>
        <begin position="221"/>
        <end position="327"/>
    </location>
</feature>
<dbReference type="GeneID" id="99655548"/>
<dbReference type="OrthoDB" id="3357461at2"/>
<proteinExistence type="predicted"/>
<dbReference type="Proteomes" id="UP000183413">
    <property type="component" value="Unassembled WGS sequence"/>
</dbReference>
<dbReference type="STRING" id="1993.SAMN04489713_108237"/>
<sequence length="439" mass="46409">MEPFLLAAAFVVVAGAGIAAAVLLVRERQAAAELREQNAVLARGLDLREKELRHLADVRLPELMESLHNPGLHVAGPLHDLGREAPAYGQALQTVIDLFAGSAARVRERADLSAKSTLRAMMRAVQSLANEQQLAISHMQERHDDPDVLEGLLRIDHMNAQLGRRAQATAVLCGSWPGQQRSASSLTDVVRGATSRIRDYLRVNLQGPVNSAVTSRAVEPIVLTLAELLDNAARHSRPDTTVEVNFQPTHNGVAIMIDDAGVAMDADELQRATELLSGDASVDIHRLGDPPRVGFAVAGVLAARYGFRVSVDTRSPYGGVRAVVFVPSALLAPVQDRAPEPSAASLHAEEKPPGTAADEPATPGGLPKRSRVAVAERPAVPAGEDEPAGPPDTGERPPARPARETAAGLGAWQRGTRSGRAAASPGADGPSIESKDLRP</sequence>
<dbReference type="EC" id="2.7.13.3" evidence="2"/>
<evidence type="ECO:0000256" key="1">
    <source>
        <dbReference type="ARBA" id="ARBA00000085"/>
    </source>
</evidence>
<evidence type="ECO:0000259" key="7">
    <source>
        <dbReference type="Pfam" id="PF02518"/>
    </source>
</evidence>
<evidence type="ECO:0000256" key="4">
    <source>
        <dbReference type="ARBA" id="ARBA00022679"/>
    </source>
</evidence>
<dbReference type="RefSeq" id="WP_021597394.1">
    <property type="nucleotide sequence ID" value="NZ_CP083237.1"/>
</dbReference>
<dbReference type="SUPFAM" id="SSF55874">
    <property type="entry name" value="ATPase domain of HSP90 chaperone/DNA topoisomerase II/histidine kinase"/>
    <property type="match status" value="1"/>
</dbReference>
<keyword evidence="3" id="KW-0597">Phosphoprotein</keyword>
<evidence type="ECO:0000313" key="9">
    <source>
        <dbReference type="Proteomes" id="UP000183413"/>
    </source>
</evidence>
<dbReference type="InterPro" id="IPR050428">
    <property type="entry name" value="TCS_sensor_his_kinase"/>
</dbReference>
<gene>
    <name evidence="8" type="ORF">SAMN04489713_108237</name>
</gene>
<evidence type="ECO:0000256" key="3">
    <source>
        <dbReference type="ARBA" id="ARBA00022553"/>
    </source>
</evidence>
<evidence type="ECO:0000256" key="2">
    <source>
        <dbReference type="ARBA" id="ARBA00012438"/>
    </source>
</evidence>
<keyword evidence="4" id="KW-0808">Transferase</keyword>
<feature type="compositionally biased region" description="Basic and acidic residues" evidence="6">
    <location>
        <begin position="393"/>
        <end position="403"/>
    </location>
</feature>
<evidence type="ECO:0000313" key="8">
    <source>
        <dbReference type="EMBL" id="SFO66622.1"/>
    </source>
</evidence>
<keyword evidence="9" id="KW-1185">Reference proteome</keyword>
<dbReference type="EMBL" id="FOVH01000008">
    <property type="protein sequence ID" value="SFO66622.1"/>
    <property type="molecule type" value="Genomic_DNA"/>
</dbReference>
<dbReference type="GO" id="GO:0005886">
    <property type="term" value="C:plasma membrane"/>
    <property type="evidence" value="ECO:0007669"/>
    <property type="project" value="TreeGrafter"/>
</dbReference>
<organism evidence="8 9">
    <name type="scientific">Actinomadura madurae</name>
    <dbReference type="NCBI Taxonomy" id="1993"/>
    <lineage>
        <taxon>Bacteria</taxon>
        <taxon>Bacillati</taxon>
        <taxon>Actinomycetota</taxon>
        <taxon>Actinomycetes</taxon>
        <taxon>Streptosporangiales</taxon>
        <taxon>Thermomonosporaceae</taxon>
        <taxon>Actinomadura</taxon>
    </lineage>
</organism>
<dbReference type="PANTHER" id="PTHR45436">
    <property type="entry name" value="SENSOR HISTIDINE KINASE YKOH"/>
    <property type="match status" value="1"/>
</dbReference>
<reference evidence="8 9" key="1">
    <citation type="submission" date="2016-10" db="EMBL/GenBank/DDBJ databases">
        <authorList>
            <person name="de Groot N.N."/>
        </authorList>
    </citation>
    <scope>NUCLEOTIDE SEQUENCE [LARGE SCALE GENOMIC DNA]</scope>
    <source>
        <strain evidence="8 9">DSM 43067</strain>
    </source>
</reference>
<dbReference type="InterPro" id="IPR003594">
    <property type="entry name" value="HATPase_dom"/>
</dbReference>
<dbReference type="PANTHER" id="PTHR45436:SF5">
    <property type="entry name" value="SENSOR HISTIDINE KINASE TRCS"/>
    <property type="match status" value="1"/>
</dbReference>
<dbReference type="eggNOG" id="COG4585">
    <property type="taxonomic scope" value="Bacteria"/>
</dbReference>
<dbReference type="GO" id="GO:0004673">
    <property type="term" value="F:protein histidine kinase activity"/>
    <property type="evidence" value="ECO:0007669"/>
    <property type="project" value="UniProtKB-EC"/>
</dbReference>
<name>A0A1I5J1K5_9ACTN</name>
<dbReference type="Gene3D" id="3.30.565.10">
    <property type="entry name" value="Histidine kinase-like ATPase, C-terminal domain"/>
    <property type="match status" value="1"/>
</dbReference>
<comment type="catalytic activity">
    <reaction evidence="1">
        <text>ATP + protein L-histidine = ADP + protein N-phospho-L-histidine.</text>
        <dbReference type="EC" id="2.7.13.3"/>
    </reaction>
</comment>